<reference evidence="1" key="1">
    <citation type="journal article" date="2018" name="Vet. Microbiol.">
        <title>Characterization of plasmids harboring blaCTX-M genes in Escherichia coli from French pigs.</title>
        <authorList>
            <person name="Lucas P."/>
            <person name="Jouy E."/>
            <person name="Le Devendec L."/>
            <person name="de Boisseson C."/>
            <person name="Perrin-Guyomard A."/>
            <person name="Jove T."/>
            <person name="Blanchard Y."/>
            <person name="Touzain F."/>
            <person name="Kempf I."/>
        </authorList>
    </citation>
    <scope>NUCLEOTIDE SEQUENCE</scope>
    <source>
        <strain evidence="1">17-346F</strain>
        <plasmid evidence="1">p17-346F</plasmid>
    </source>
</reference>
<protein>
    <submittedName>
        <fullName evidence="1">Uncharacterized protein</fullName>
    </submittedName>
</protein>
<name>A0A3G4RPS6_ECOLX</name>
<accession>A0A3G4RPS6</accession>
<proteinExistence type="predicted"/>
<dbReference type="EMBL" id="MH846714">
    <property type="protein sequence ID" value="AYU67695.1"/>
    <property type="molecule type" value="Genomic_DNA"/>
</dbReference>
<organism evidence="1">
    <name type="scientific">Escherichia coli</name>
    <dbReference type="NCBI Taxonomy" id="562"/>
    <lineage>
        <taxon>Bacteria</taxon>
        <taxon>Pseudomonadati</taxon>
        <taxon>Pseudomonadota</taxon>
        <taxon>Gammaproteobacteria</taxon>
        <taxon>Enterobacterales</taxon>
        <taxon>Enterobacteriaceae</taxon>
        <taxon>Escherichia</taxon>
    </lineage>
</organism>
<evidence type="ECO:0000313" key="1">
    <source>
        <dbReference type="EMBL" id="AYU67695.1"/>
    </source>
</evidence>
<keyword evidence="1" id="KW-0614">Plasmid</keyword>
<geneLocation type="plasmid" evidence="1">
    <name>p17-346F</name>
</geneLocation>
<dbReference type="AlphaFoldDB" id="A0A3G4RPS6"/>
<gene>
    <name evidence="1" type="ORF">D0356_00158</name>
</gene>
<sequence length="99" mass="10895">MQFGIPSARLPILSGVSTRLLLNSSAMHSVWPPVAVCYVLVGLPSWKPEKRAYGFVVRNFAVSVIALSASGEEPSCGKPVFIRLYRKSLWITRLPDGCF</sequence>